<evidence type="ECO:0000313" key="1">
    <source>
        <dbReference type="EMBL" id="CAH2004847.1"/>
    </source>
</evidence>
<keyword evidence="2" id="KW-1185">Reference proteome</keyword>
<proteinExistence type="predicted"/>
<sequence>MLPAPAHTRHRPVPDHLYQDSSLQFFVRTQQDGEKDGSRNKESDA</sequence>
<reference evidence="1" key="1">
    <citation type="submission" date="2022-03" db="EMBL/GenBank/DDBJ databases">
        <authorList>
            <person name="Sayadi A."/>
        </authorList>
    </citation>
    <scope>NUCLEOTIDE SEQUENCE</scope>
</reference>
<dbReference type="EMBL" id="CAKOFQ010007609">
    <property type="protein sequence ID" value="CAH2004847.1"/>
    <property type="molecule type" value="Genomic_DNA"/>
</dbReference>
<evidence type="ECO:0000313" key="2">
    <source>
        <dbReference type="Proteomes" id="UP001152888"/>
    </source>
</evidence>
<organism evidence="1 2">
    <name type="scientific">Acanthoscelides obtectus</name>
    <name type="common">Bean weevil</name>
    <name type="synonym">Bruchus obtectus</name>
    <dbReference type="NCBI Taxonomy" id="200917"/>
    <lineage>
        <taxon>Eukaryota</taxon>
        <taxon>Metazoa</taxon>
        <taxon>Ecdysozoa</taxon>
        <taxon>Arthropoda</taxon>
        <taxon>Hexapoda</taxon>
        <taxon>Insecta</taxon>
        <taxon>Pterygota</taxon>
        <taxon>Neoptera</taxon>
        <taxon>Endopterygota</taxon>
        <taxon>Coleoptera</taxon>
        <taxon>Polyphaga</taxon>
        <taxon>Cucujiformia</taxon>
        <taxon>Chrysomeloidea</taxon>
        <taxon>Chrysomelidae</taxon>
        <taxon>Bruchinae</taxon>
        <taxon>Bruchini</taxon>
        <taxon>Acanthoscelides</taxon>
    </lineage>
</organism>
<protein>
    <submittedName>
        <fullName evidence="1">Uncharacterized protein</fullName>
    </submittedName>
</protein>
<dbReference type="AlphaFoldDB" id="A0A9P0PZG3"/>
<gene>
    <name evidence="1" type="ORF">ACAOBT_LOCUS28206</name>
</gene>
<comment type="caution">
    <text evidence="1">The sequence shown here is derived from an EMBL/GenBank/DDBJ whole genome shotgun (WGS) entry which is preliminary data.</text>
</comment>
<dbReference type="Proteomes" id="UP001152888">
    <property type="component" value="Unassembled WGS sequence"/>
</dbReference>
<accession>A0A9P0PZG3</accession>
<name>A0A9P0PZG3_ACAOB</name>